<feature type="non-terminal residue" evidence="4">
    <location>
        <position position="1"/>
    </location>
</feature>
<evidence type="ECO:0000256" key="1">
    <source>
        <dbReference type="ARBA" id="ARBA00010407"/>
    </source>
</evidence>
<dbReference type="Gene3D" id="3.90.70.80">
    <property type="match status" value="1"/>
</dbReference>
<accession>A0A124SC31</accession>
<evidence type="ECO:0000313" key="5">
    <source>
        <dbReference type="Proteomes" id="UP000243975"/>
    </source>
</evidence>
<dbReference type="InterPro" id="IPR038765">
    <property type="entry name" value="Papain-like_cys_pep_sf"/>
</dbReference>
<dbReference type="GO" id="GO:0016579">
    <property type="term" value="P:protein deubiquitination"/>
    <property type="evidence" value="ECO:0007669"/>
    <property type="project" value="TreeGrafter"/>
</dbReference>
<comment type="caution">
    <text evidence="4">The sequence shown here is derived from an EMBL/GenBank/DDBJ whole genome shotgun (WGS) entry which is preliminary data.</text>
</comment>
<evidence type="ECO:0000256" key="2">
    <source>
        <dbReference type="SAM" id="MobiDB-lite"/>
    </source>
</evidence>
<dbReference type="Pfam" id="PF02338">
    <property type="entry name" value="OTU"/>
    <property type="match status" value="1"/>
</dbReference>
<dbReference type="InterPro" id="IPR004027">
    <property type="entry name" value="SEC_C_motif"/>
</dbReference>
<gene>
    <name evidence="4" type="ORF">Ccrd_005455</name>
</gene>
<dbReference type="SUPFAM" id="SSF103642">
    <property type="entry name" value="Sec-C motif"/>
    <property type="match status" value="1"/>
</dbReference>
<dbReference type="STRING" id="59895.A0A124SC31"/>
<organism evidence="4 5">
    <name type="scientific">Cynara cardunculus var. scolymus</name>
    <name type="common">Globe artichoke</name>
    <name type="synonym">Cynara scolymus</name>
    <dbReference type="NCBI Taxonomy" id="59895"/>
    <lineage>
        <taxon>Eukaryota</taxon>
        <taxon>Viridiplantae</taxon>
        <taxon>Streptophyta</taxon>
        <taxon>Embryophyta</taxon>
        <taxon>Tracheophyta</taxon>
        <taxon>Spermatophyta</taxon>
        <taxon>Magnoliopsida</taxon>
        <taxon>eudicotyledons</taxon>
        <taxon>Gunneridae</taxon>
        <taxon>Pentapetalae</taxon>
        <taxon>asterids</taxon>
        <taxon>campanulids</taxon>
        <taxon>Asterales</taxon>
        <taxon>Asteraceae</taxon>
        <taxon>Carduoideae</taxon>
        <taxon>Cardueae</taxon>
        <taxon>Carduinae</taxon>
        <taxon>Cynara</taxon>
    </lineage>
</organism>
<keyword evidence="5" id="KW-1185">Reference proteome</keyword>
<protein>
    <submittedName>
        <fullName evidence="4">Ovarian tumor, otubain</fullName>
    </submittedName>
</protein>
<dbReference type="Pfam" id="PF02810">
    <property type="entry name" value="SEC-C"/>
    <property type="match status" value="1"/>
</dbReference>
<proteinExistence type="inferred from homology"/>
<feature type="domain" description="OTU" evidence="3">
    <location>
        <begin position="81"/>
        <end position="238"/>
    </location>
</feature>
<evidence type="ECO:0000313" key="4">
    <source>
        <dbReference type="EMBL" id="KVH92515.1"/>
    </source>
</evidence>
<comment type="similarity">
    <text evidence="1">Belongs to the peptidase C85 family.</text>
</comment>
<feature type="region of interest" description="Disordered" evidence="2">
    <location>
        <begin position="353"/>
        <end position="408"/>
    </location>
</feature>
<feature type="region of interest" description="Disordered" evidence="2">
    <location>
        <begin position="48"/>
        <end position="67"/>
    </location>
</feature>
<dbReference type="AlphaFoldDB" id="A0A124SC31"/>
<dbReference type="Proteomes" id="UP000243975">
    <property type="component" value="Unassembled WGS sequence"/>
</dbReference>
<dbReference type="Gramene" id="KVH92515">
    <property type="protein sequence ID" value="KVH92515"/>
    <property type="gene ID" value="Ccrd_005455"/>
</dbReference>
<feature type="compositionally biased region" description="Polar residues" evidence="2">
    <location>
        <begin position="387"/>
        <end position="400"/>
    </location>
</feature>
<dbReference type="InterPro" id="IPR003323">
    <property type="entry name" value="OTU_dom"/>
</dbReference>
<evidence type="ECO:0000259" key="3">
    <source>
        <dbReference type="PROSITE" id="PS50802"/>
    </source>
</evidence>
<dbReference type="EMBL" id="LEKV01004815">
    <property type="protein sequence ID" value="KVH92515.1"/>
    <property type="molecule type" value="Genomic_DNA"/>
</dbReference>
<feature type="region of interest" description="Disordered" evidence="2">
    <location>
        <begin position="443"/>
        <end position="478"/>
    </location>
</feature>
<dbReference type="PANTHER" id="PTHR12419">
    <property type="entry name" value="OTU DOMAIN CONTAINING PROTEIN"/>
    <property type="match status" value="1"/>
</dbReference>
<feature type="compositionally biased region" description="Basic and acidic residues" evidence="2">
    <location>
        <begin position="356"/>
        <end position="386"/>
    </location>
</feature>
<dbReference type="CDD" id="cd22771">
    <property type="entry name" value="OTU_plant_OTU7-like"/>
    <property type="match status" value="1"/>
</dbReference>
<dbReference type="Gene3D" id="3.10.450.50">
    <property type="match status" value="1"/>
</dbReference>
<sequence>TALPSGEHKHRLLPQRYQFFHLKRSDTRSRKYLHQKDERFREIMVKTKIKKSKPNKQPNTKKNGKQSDISEFRAQLDALGLKVIEVTADGNCFFRFVQSKRSPFGQYRLFVSYKHIYVTVVNWKTEIFMKWLKFVHELLVFLKFPNQLEGDEDKHEAYRKMVVHYIMKNRENFEPFIEDDVPFDEYCQSMGKDGTWAGHMELQAASLVTHSNICIHRKSSPRWYIKNFDDHDAQMIHLSYHDWEHYNSVRLKEDTCNGPTRPIIIKADADLSVKSHQANAAVAKAKSSSGKTDIPPESIKTVKIGSGCEDDEKIQQVLLQVDGDVDAAIEFIIADQGTEEYLVENDRVTFPVDTSHGNDNDRNNHLEKSEQCSEKIDNKTIKEKHACSNSERGNDKTNSLPDEKKIPRNKACPCGSKKKYKSCCGTAAGRLSTVAVYNTVDYGKSRKDKKQGKKGGSTNSTVSHGSDGGSPDMGALCI</sequence>
<reference evidence="4 5" key="1">
    <citation type="journal article" date="2016" name="Sci. Rep.">
        <title>The genome sequence of the outbreeding globe artichoke constructed de novo incorporating a phase-aware low-pass sequencing strategy of F1 progeny.</title>
        <authorList>
            <person name="Scaglione D."/>
            <person name="Reyes-Chin-Wo S."/>
            <person name="Acquadro A."/>
            <person name="Froenicke L."/>
            <person name="Portis E."/>
            <person name="Beitel C."/>
            <person name="Tirone M."/>
            <person name="Mauro R."/>
            <person name="Lo Monaco A."/>
            <person name="Mauromicale G."/>
            <person name="Faccioli P."/>
            <person name="Cattivelli L."/>
            <person name="Rieseberg L."/>
            <person name="Michelmore R."/>
            <person name="Lanteri S."/>
        </authorList>
    </citation>
    <scope>NUCLEOTIDE SEQUENCE [LARGE SCALE GENOMIC DNA]</scope>
    <source>
        <strain evidence="4">2C</strain>
    </source>
</reference>
<dbReference type="PANTHER" id="PTHR12419:SF7">
    <property type="entry name" value="OTU DOMAIN-CONTAINING PROTEIN 3"/>
    <property type="match status" value="1"/>
</dbReference>
<feature type="compositionally biased region" description="Polar residues" evidence="2">
    <location>
        <begin position="55"/>
        <end position="67"/>
    </location>
</feature>
<dbReference type="InterPro" id="IPR050704">
    <property type="entry name" value="Peptidase_C85-like"/>
</dbReference>
<dbReference type="PROSITE" id="PS50802">
    <property type="entry name" value="OTU"/>
    <property type="match status" value="1"/>
</dbReference>
<name>A0A124SC31_CYNCS</name>
<dbReference type="SUPFAM" id="SSF54001">
    <property type="entry name" value="Cysteine proteinases"/>
    <property type="match status" value="1"/>
</dbReference>
<dbReference type="OMA" id="KPSCNLA"/>
<dbReference type="GO" id="GO:0004843">
    <property type="term" value="F:cysteine-type deubiquitinase activity"/>
    <property type="evidence" value="ECO:0007669"/>
    <property type="project" value="TreeGrafter"/>
</dbReference>